<protein>
    <recommendedName>
        <fullName evidence="9">FHA domain-containing protein</fullName>
    </recommendedName>
</protein>
<dbReference type="VEuPathDB" id="FungiDB:CJJ09_002031"/>
<feature type="region of interest" description="Disordered" evidence="4">
    <location>
        <begin position="738"/>
        <end position="776"/>
    </location>
</feature>
<evidence type="ECO:0000256" key="2">
    <source>
        <dbReference type="ARBA" id="ARBA00023242"/>
    </source>
</evidence>
<dbReference type="InterPro" id="IPR008984">
    <property type="entry name" value="SMAD_FHA_dom_sf"/>
</dbReference>
<evidence type="ECO:0000256" key="3">
    <source>
        <dbReference type="PROSITE-ProRule" id="PRU00089"/>
    </source>
</evidence>
<evidence type="ECO:0000256" key="4">
    <source>
        <dbReference type="SAM" id="MobiDB-lite"/>
    </source>
</evidence>
<dbReference type="SMART" id="SM00339">
    <property type="entry name" value="FH"/>
    <property type="match status" value="1"/>
</dbReference>
<organism evidence="7 8">
    <name type="scientific">Candidozyma auris</name>
    <name type="common">Yeast</name>
    <name type="synonym">Candida auris</name>
    <dbReference type="NCBI Taxonomy" id="498019"/>
    <lineage>
        <taxon>Eukaryota</taxon>
        <taxon>Fungi</taxon>
        <taxon>Dikarya</taxon>
        <taxon>Ascomycota</taxon>
        <taxon>Saccharomycotina</taxon>
        <taxon>Pichiomycetes</taxon>
        <taxon>Metschnikowiaceae</taxon>
        <taxon>Candidozyma</taxon>
    </lineage>
</organism>
<dbReference type="Pfam" id="PF00250">
    <property type="entry name" value="Forkhead"/>
    <property type="match status" value="1"/>
</dbReference>
<dbReference type="VEuPathDB" id="FungiDB:CJJ07_002896"/>
<proteinExistence type="predicted"/>
<dbReference type="InterPro" id="IPR000253">
    <property type="entry name" value="FHA_dom"/>
</dbReference>
<feature type="domain" description="FHA" evidence="5">
    <location>
        <begin position="98"/>
        <end position="158"/>
    </location>
</feature>
<feature type="compositionally biased region" description="Polar residues" evidence="4">
    <location>
        <begin position="1"/>
        <end position="27"/>
    </location>
</feature>
<evidence type="ECO:0000313" key="8">
    <source>
        <dbReference type="Proteomes" id="UP000037122"/>
    </source>
</evidence>
<keyword evidence="2 3" id="KW-0539">Nucleus</keyword>
<dbReference type="PROSITE" id="PS50006">
    <property type="entry name" value="FHA_DOMAIN"/>
    <property type="match status" value="1"/>
</dbReference>
<dbReference type="EMBL" id="LGST01000041">
    <property type="protein sequence ID" value="KND97396.1"/>
    <property type="molecule type" value="Genomic_DNA"/>
</dbReference>
<dbReference type="CDD" id="cd22701">
    <property type="entry name" value="FHA_FKH1-like"/>
    <property type="match status" value="1"/>
</dbReference>
<dbReference type="InterPro" id="IPR036388">
    <property type="entry name" value="WH-like_DNA-bd_sf"/>
</dbReference>
<dbReference type="SMART" id="SM00240">
    <property type="entry name" value="FHA"/>
    <property type="match status" value="1"/>
</dbReference>
<evidence type="ECO:0000259" key="5">
    <source>
        <dbReference type="PROSITE" id="PS50006"/>
    </source>
</evidence>
<feature type="domain" description="Fork-head" evidence="6">
    <location>
        <begin position="534"/>
        <end position="624"/>
    </location>
</feature>
<feature type="region of interest" description="Disordered" evidence="4">
    <location>
        <begin position="1"/>
        <end position="36"/>
    </location>
</feature>
<feature type="compositionally biased region" description="Basic and acidic residues" evidence="4">
    <location>
        <begin position="224"/>
        <end position="233"/>
    </location>
</feature>
<reference evidence="8" key="1">
    <citation type="journal article" date="2015" name="BMC Genomics">
        <title>Draft genome of a commonly misdiagnosed multidrug resistant pathogen Candida auris.</title>
        <authorList>
            <person name="Chatterjee S."/>
            <person name="Alampalli S.V."/>
            <person name="Nageshan R.K."/>
            <person name="Chettiar S.T."/>
            <person name="Joshi S."/>
            <person name="Tatu U.S."/>
        </authorList>
    </citation>
    <scope>NUCLEOTIDE SEQUENCE [LARGE SCALE GENOMIC DNA]</scope>
    <source>
        <strain evidence="8">6684</strain>
    </source>
</reference>
<evidence type="ECO:0008006" key="9">
    <source>
        <dbReference type="Google" id="ProtNLM"/>
    </source>
</evidence>
<dbReference type="VEuPathDB" id="FungiDB:QG37_05776"/>
<name>A0A0L0NTA7_CANAR</name>
<dbReference type="GO" id="GO:0005634">
    <property type="term" value="C:nucleus"/>
    <property type="evidence" value="ECO:0007669"/>
    <property type="project" value="UniProtKB-SubCell"/>
</dbReference>
<dbReference type="InterPro" id="IPR036390">
    <property type="entry name" value="WH_DNA-bd_sf"/>
</dbReference>
<evidence type="ECO:0000259" key="6">
    <source>
        <dbReference type="PROSITE" id="PS50039"/>
    </source>
</evidence>
<dbReference type="GO" id="GO:0003700">
    <property type="term" value="F:DNA-binding transcription factor activity"/>
    <property type="evidence" value="ECO:0007669"/>
    <property type="project" value="InterPro"/>
</dbReference>
<dbReference type="Gene3D" id="2.60.200.20">
    <property type="match status" value="1"/>
</dbReference>
<feature type="compositionally biased region" description="Polar residues" evidence="4">
    <location>
        <begin position="920"/>
        <end position="941"/>
    </location>
</feature>
<dbReference type="SUPFAM" id="SSF49879">
    <property type="entry name" value="SMAD/FHA domain"/>
    <property type="match status" value="1"/>
</dbReference>
<feature type="region of interest" description="Disordered" evidence="4">
    <location>
        <begin position="505"/>
        <end position="530"/>
    </location>
</feature>
<dbReference type="AlphaFoldDB" id="A0A0L0NTA7"/>
<dbReference type="Pfam" id="PF00498">
    <property type="entry name" value="FHA"/>
    <property type="match status" value="1"/>
</dbReference>
<dbReference type="SUPFAM" id="SSF46785">
    <property type="entry name" value="Winged helix' DNA-binding domain"/>
    <property type="match status" value="1"/>
</dbReference>
<evidence type="ECO:0000313" key="7">
    <source>
        <dbReference type="EMBL" id="KND97396.1"/>
    </source>
</evidence>
<comment type="caution">
    <text evidence="7">The sequence shown here is derived from an EMBL/GenBank/DDBJ whole genome shotgun (WGS) entry which is preliminary data.</text>
</comment>
<feature type="compositionally biased region" description="Basic and acidic residues" evidence="4">
    <location>
        <begin position="977"/>
        <end position="998"/>
    </location>
</feature>
<feature type="region of interest" description="Disordered" evidence="4">
    <location>
        <begin position="880"/>
        <end position="998"/>
    </location>
</feature>
<gene>
    <name evidence="7" type="ORF">QG37_05776</name>
</gene>
<feature type="region of interest" description="Disordered" evidence="4">
    <location>
        <begin position="211"/>
        <end position="233"/>
    </location>
</feature>
<dbReference type="PROSITE" id="PS50039">
    <property type="entry name" value="FORK_HEAD_3"/>
    <property type="match status" value="1"/>
</dbReference>
<dbReference type="VEuPathDB" id="FungiDB:B9J08_000062"/>
<comment type="subcellular location">
    <subcellularLocation>
        <location evidence="3">Nucleus</location>
    </subcellularLocation>
</comment>
<dbReference type="GO" id="GO:0060962">
    <property type="term" value="P:regulation of ribosomal protein gene transcription by RNA polymerase II"/>
    <property type="evidence" value="ECO:0007669"/>
    <property type="project" value="InterPro"/>
</dbReference>
<dbReference type="Gene3D" id="1.10.10.10">
    <property type="entry name" value="Winged helix-like DNA-binding domain superfamily/Winged helix DNA-binding domain"/>
    <property type="match status" value="1"/>
</dbReference>
<feature type="DNA-binding region" description="Fork-head" evidence="3">
    <location>
        <begin position="534"/>
        <end position="624"/>
    </location>
</feature>
<dbReference type="GO" id="GO:0043565">
    <property type="term" value="F:sequence-specific DNA binding"/>
    <property type="evidence" value="ECO:0007669"/>
    <property type="project" value="InterPro"/>
</dbReference>
<feature type="compositionally biased region" description="Low complexity" evidence="4">
    <location>
        <begin position="762"/>
        <end position="776"/>
    </location>
</feature>
<dbReference type="PANTHER" id="PTHR21712">
    <property type="entry name" value="PRE-RRNA-PROCESSING PROTEIN FHL1"/>
    <property type="match status" value="1"/>
</dbReference>
<sequence length="998" mass="108823">MSTWQAQGDHTATSPRSKIQQSTQLDNAATPRMSHLPTPLSELKQFSEDLLRRNHHIVTSEAALSPSNEQSDNEALKISAYARLDFENYTFFVQTLQVVLGRKAVDDSAPSHHAVDVHLSSKKAISRRHAKIFYNFGTQRFEISILGRNGAFVDDQFVETGITVPLVDNTKIQIGDIPFTFVLPSLGPPEEKKSSSAKPFNPSDAINLRSNLYLNPGSPNRRKSLTEEQKKARRDLRADIVRRLSNARRKSLASSTSDEITALLKELEDIGDDDENDILDKEVNELLRQGNIQKEEDELDELVKQHNLLQGVGVDDKDKKVDDVDINLLDQEIASLAPLMDGQHAENDANSTDSKQGVHGRHDTTHPPPSTAPTDPKAGPLMGRPVGPRMGKPAQIQPPANRPYGRQTAGQFYGYPNAGSYPAGYSPPYGTPGYASGVRGNAYLPMMMPARPPPPKLEVEVEVISSVTVKQQSAPFKAISTGVGAFQIPPVCVFKTLDPPLSKPKVPLRRKDALSVRKSKATTSKEVPEQYKSKPSESIIAMITRVLRGPNPRNSGFSVSEIHDAIKEYYPYYQYCPDGWQSMVTHVLRTHKMFKRVYKAGLESEHLWTIDDQFLAEKERVRKKQQEVAMAKAKEAALKAVELRLKQLTPQFGSVGRPFMTPYASTYGQQRYPISRDLSPPINNGALDQKPKSIAELASEIKRESPGASNSPSYMHSLSLSSTLVVNAADTSHSIKEQLAANRSGSPPNVSATSGDGKSHQTSPTPQPVAAAAAAISATTTSSSTTKLLPMNADTKKSLAYLQKELFTLYKNKKLSYNTATTTNIITKALATTIAQVNTIGAKAGCGDNALSFLVEKAPQQVSKILDIALTKSIKEYEGKLSNPTSKESTPIPLNASPAARSSTTPKPTSDIPRTHGPDQPTSGSLSATPSSPLGGTTKPTYTGGLSRPHFSGVARPQNISKPGALLKGPEFLSNKPRQEKRPADDIKEDPLKAIKLE</sequence>
<feature type="region of interest" description="Disordered" evidence="4">
    <location>
        <begin position="343"/>
        <end position="402"/>
    </location>
</feature>
<dbReference type="VEuPathDB" id="FungiDB:CJI97_000068"/>
<feature type="compositionally biased region" description="Polar residues" evidence="4">
    <location>
        <begin position="741"/>
        <end position="756"/>
    </location>
</feature>
<evidence type="ECO:0000256" key="1">
    <source>
        <dbReference type="ARBA" id="ARBA00023125"/>
    </source>
</evidence>
<dbReference type="PANTHER" id="PTHR21712:SF29">
    <property type="entry name" value="PRE-RRNA-PROCESSING PROTEIN FHL1"/>
    <property type="match status" value="1"/>
</dbReference>
<accession>A0A0L0NTA7</accession>
<dbReference type="Proteomes" id="UP000037122">
    <property type="component" value="Unassembled WGS sequence"/>
</dbReference>
<keyword evidence="1 3" id="KW-0238">DNA-binding</keyword>
<dbReference type="InterPro" id="IPR001766">
    <property type="entry name" value="Fork_head_dom"/>
</dbReference>
<dbReference type="InterPro" id="IPR045178">
    <property type="entry name" value="Fhl1/FHA1"/>
</dbReference>
<dbReference type="VEuPathDB" id="FungiDB:CJI96_0001499"/>